<proteinExistence type="predicted"/>
<dbReference type="EnsemblMetazoa" id="G9548.1">
    <property type="protein sequence ID" value="G9548.1:cds"/>
    <property type="gene ID" value="G9548"/>
</dbReference>
<protein>
    <submittedName>
        <fullName evidence="1">Uncharacterized protein</fullName>
    </submittedName>
</protein>
<sequence>MYAPKRSAFSYESYKCRCYLAAIDYTMHLERDPVRDNNGNKVHKRKFSKGSNNWTSAEVKVPKTYSYIPKLMMAIVNEYCGGYQLYLLRAPTVLSEKDPRNIASTIAPKEPPPTSVLVQSLKHRIKKKDTN</sequence>
<evidence type="ECO:0000313" key="2">
    <source>
        <dbReference type="Proteomes" id="UP000005408"/>
    </source>
</evidence>
<dbReference type="OMA" id="MMAIVNE"/>
<organism evidence="1 2">
    <name type="scientific">Magallana gigas</name>
    <name type="common">Pacific oyster</name>
    <name type="synonym">Crassostrea gigas</name>
    <dbReference type="NCBI Taxonomy" id="29159"/>
    <lineage>
        <taxon>Eukaryota</taxon>
        <taxon>Metazoa</taxon>
        <taxon>Spiralia</taxon>
        <taxon>Lophotrochozoa</taxon>
        <taxon>Mollusca</taxon>
        <taxon>Bivalvia</taxon>
        <taxon>Autobranchia</taxon>
        <taxon>Pteriomorphia</taxon>
        <taxon>Ostreida</taxon>
        <taxon>Ostreoidea</taxon>
        <taxon>Ostreidae</taxon>
        <taxon>Magallana</taxon>
    </lineage>
</organism>
<name>A0A8W8P2F9_MAGGI</name>
<reference evidence="1" key="1">
    <citation type="submission" date="2022-08" db="UniProtKB">
        <authorList>
            <consortium name="EnsemblMetazoa"/>
        </authorList>
    </citation>
    <scope>IDENTIFICATION</scope>
    <source>
        <strain evidence="1">05x7-T-G4-1.051#20</strain>
    </source>
</reference>
<evidence type="ECO:0000313" key="1">
    <source>
        <dbReference type="EnsemblMetazoa" id="G9548.1:cds"/>
    </source>
</evidence>
<keyword evidence="2" id="KW-1185">Reference proteome</keyword>
<dbReference type="Proteomes" id="UP000005408">
    <property type="component" value="Unassembled WGS sequence"/>
</dbReference>
<accession>A0A8W8P2F9</accession>
<dbReference type="AlphaFoldDB" id="A0A8W8P2F9"/>